<evidence type="ECO:0000313" key="1">
    <source>
        <dbReference type="EMBL" id="AFU97912.1"/>
    </source>
</evidence>
<dbReference type="STRING" id="1117647.M5M_03515"/>
<proteinExistence type="predicted"/>
<reference evidence="1 2" key="1">
    <citation type="journal article" date="2013" name="Genome Announc.">
        <title>Complete genome sequence of Simiduia agarivorans SA1(T), a marine bacterium able to degrade a variety of polysaccharides.</title>
        <authorList>
            <person name="Lin S.Y."/>
            <person name="Shieh W.Y."/>
            <person name="Chen J.S."/>
            <person name="Tang S.L."/>
        </authorList>
    </citation>
    <scope>NUCLEOTIDE SEQUENCE [LARGE SCALE GENOMIC DNA]</scope>
    <source>
        <strain evidence="2">DSM 21679 / JCM 13881 / BCRC 17597 / SA1</strain>
    </source>
</reference>
<keyword evidence="2" id="KW-1185">Reference proteome</keyword>
<accession>K4KVD3</accession>
<dbReference type="eggNOG" id="ENOG5032Z10">
    <property type="taxonomic scope" value="Bacteria"/>
</dbReference>
<name>K4KVD3_SIMAS</name>
<evidence type="ECO:0008006" key="3">
    <source>
        <dbReference type="Google" id="ProtNLM"/>
    </source>
</evidence>
<dbReference type="Proteomes" id="UP000000466">
    <property type="component" value="Chromosome"/>
</dbReference>
<evidence type="ECO:0000313" key="2">
    <source>
        <dbReference type="Proteomes" id="UP000000466"/>
    </source>
</evidence>
<dbReference type="OrthoDB" id="5593306at2"/>
<organism evidence="1 2">
    <name type="scientific">Simiduia agarivorans (strain DSM 21679 / JCM 13881 / BCRC 17597 / SA1)</name>
    <dbReference type="NCBI Taxonomy" id="1117647"/>
    <lineage>
        <taxon>Bacteria</taxon>
        <taxon>Pseudomonadati</taxon>
        <taxon>Pseudomonadota</taxon>
        <taxon>Gammaproteobacteria</taxon>
        <taxon>Cellvibrionales</taxon>
        <taxon>Cellvibrionaceae</taxon>
        <taxon>Simiduia</taxon>
    </lineage>
</organism>
<protein>
    <recommendedName>
        <fullName evidence="3">DUF3135 domain-containing protein</fullName>
    </recommendedName>
</protein>
<dbReference type="Pfam" id="PF11333">
    <property type="entry name" value="DUF3135"/>
    <property type="match status" value="1"/>
</dbReference>
<dbReference type="AlphaFoldDB" id="K4KVD3"/>
<dbReference type="KEGG" id="saga:M5M_03515"/>
<sequence length="108" mass="12069">MNLPEFNDLLALSRENPEALERLRRQLVDQVISGANPDTQARLRGLQFQIDAQRQLSSSAMGACVRLSRMMNASFAELMTQLNQPSDTPPQTNAKIIPFARSVNDEVL</sequence>
<gene>
    <name evidence="1" type="ordered locus">M5M_03515</name>
</gene>
<dbReference type="HOGENOM" id="CLU_153204_0_0_6"/>
<dbReference type="RefSeq" id="WP_015046085.1">
    <property type="nucleotide sequence ID" value="NC_018868.3"/>
</dbReference>
<dbReference type="EMBL" id="CP003746">
    <property type="protein sequence ID" value="AFU97912.1"/>
    <property type="molecule type" value="Genomic_DNA"/>
</dbReference>
<dbReference type="InterPro" id="IPR021482">
    <property type="entry name" value="DUF3135"/>
</dbReference>